<name>A0A6N9Q587_9BACL</name>
<dbReference type="RefSeq" id="WP_160646794.1">
    <property type="nucleotide sequence ID" value="NZ_SIJB01000029.1"/>
</dbReference>
<dbReference type="OrthoDB" id="1013291at2"/>
<organism evidence="3 4">
    <name type="scientific">Chengkuizengella marina</name>
    <dbReference type="NCBI Taxonomy" id="2507566"/>
    <lineage>
        <taxon>Bacteria</taxon>
        <taxon>Bacillati</taxon>
        <taxon>Bacillota</taxon>
        <taxon>Bacilli</taxon>
        <taxon>Bacillales</taxon>
        <taxon>Paenibacillaceae</taxon>
        <taxon>Chengkuizengella</taxon>
    </lineage>
</organism>
<evidence type="ECO:0008006" key="5">
    <source>
        <dbReference type="Google" id="ProtNLM"/>
    </source>
</evidence>
<comment type="caution">
    <text evidence="3">The sequence shown here is derived from an EMBL/GenBank/DDBJ whole genome shotgun (WGS) entry which is preliminary data.</text>
</comment>
<dbReference type="PANTHER" id="PTHR37804">
    <property type="entry name" value="CDAA REGULATORY PROTEIN CDAR"/>
    <property type="match status" value="1"/>
</dbReference>
<dbReference type="EMBL" id="SIJB01000029">
    <property type="protein sequence ID" value="NBI29982.1"/>
    <property type="molecule type" value="Genomic_DNA"/>
</dbReference>
<feature type="region of interest" description="Disordered" evidence="1">
    <location>
        <begin position="414"/>
        <end position="437"/>
    </location>
</feature>
<feature type="compositionally biased region" description="Polar residues" evidence="1">
    <location>
        <begin position="468"/>
        <end position="478"/>
    </location>
</feature>
<dbReference type="Pfam" id="PF07949">
    <property type="entry name" value="YbbR"/>
    <property type="match status" value="3"/>
</dbReference>
<evidence type="ECO:0000313" key="3">
    <source>
        <dbReference type="EMBL" id="NBI29982.1"/>
    </source>
</evidence>
<dbReference type="InterPro" id="IPR012505">
    <property type="entry name" value="YbbR"/>
</dbReference>
<protein>
    <recommendedName>
        <fullName evidence="5">YbbR domain-containing protein</fullName>
    </recommendedName>
</protein>
<dbReference type="Gene3D" id="2.170.120.40">
    <property type="entry name" value="YbbR-like domain"/>
    <property type="match status" value="2"/>
</dbReference>
<evidence type="ECO:0000256" key="2">
    <source>
        <dbReference type="SAM" id="Phobius"/>
    </source>
</evidence>
<keyword evidence="4" id="KW-1185">Reference proteome</keyword>
<accession>A0A6N9Q587</accession>
<keyword evidence="2" id="KW-0472">Membrane</keyword>
<gene>
    <name evidence="3" type="ORF">ERL59_13600</name>
</gene>
<dbReference type="AlphaFoldDB" id="A0A6N9Q587"/>
<reference evidence="3 4" key="1">
    <citation type="submission" date="2019-01" db="EMBL/GenBank/DDBJ databases">
        <title>Chengkuizengella sp. nov., isolated from deep-sea sediment of East Pacific Ocean.</title>
        <authorList>
            <person name="Yang J."/>
            <person name="Lai Q."/>
            <person name="Shao Z."/>
        </authorList>
    </citation>
    <scope>NUCLEOTIDE SEQUENCE [LARGE SCALE GENOMIC DNA]</scope>
    <source>
        <strain evidence="3 4">YPA3-1-1</strain>
    </source>
</reference>
<evidence type="ECO:0000313" key="4">
    <source>
        <dbReference type="Proteomes" id="UP000448943"/>
    </source>
</evidence>
<feature type="compositionally biased region" description="Acidic residues" evidence="1">
    <location>
        <begin position="482"/>
        <end position="493"/>
    </location>
</feature>
<dbReference type="Proteomes" id="UP000448943">
    <property type="component" value="Unassembled WGS sequence"/>
</dbReference>
<dbReference type="InterPro" id="IPR053154">
    <property type="entry name" value="c-di-AMP_regulator"/>
</dbReference>
<proteinExistence type="predicted"/>
<keyword evidence="2" id="KW-1133">Transmembrane helix</keyword>
<keyword evidence="2" id="KW-0812">Transmembrane</keyword>
<dbReference type="PANTHER" id="PTHR37804:SF1">
    <property type="entry name" value="CDAA REGULATORY PROTEIN CDAR"/>
    <property type="match status" value="1"/>
</dbReference>
<sequence>MDKWLGNITVVRIVAVIFGILLWAFVQLDQQVATPPPSVIDYIEQSRGIDDFPITISNLGEGLHIQDKYYSSVNVVLKGKETDIKPVSKENEKYKIELDLSNKLAGIHHIELDSIGFPDDVEVELYPPKVTVIIEEIITTSLPIDIKVKGEPGEGYEVKKPILSAEEVSITAPSSVIEQISTVQSSIDVTNVREDIVTELPLKAYDKDSKQIDVGINPATVKVEIPILSPSKTLDLRVNLRGETPKGYSVVSFKQSVDEVTLYGSQDVLEDYNVYDDIEIDLSNLTSDRVSSHILTIPDGIKKIEPQKVEVEIIIVPSETKTFANFPITIIGLNTKEYEIAFNEPKDGLLDLMIEGAPSILENISENNIDATVDISGLPPGSYERSIQLTLPNFVKYGGDSPLKVSLEIKPVSDEVTDSEVTEPSSEVTNEEGEAEIIDEIENQSENIEGGIQSEMDDGLNLPISEESLPTDNVSTNFEPVLNEEEQLDEINQ</sequence>
<feature type="region of interest" description="Disordered" evidence="1">
    <location>
        <begin position="452"/>
        <end position="493"/>
    </location>
</feature>
<evidence type="ECO:0000256" key="1">
    <source>
        <dbReference type="SAM" id="MobiDB-lite"/>
    </source>
</evidence>
<dbReference type="Gene3D" id="2.170.120.30">
    <property type="match status" value="2"/>
</dbReference>
<feature type="transmembrane region" description="Helical" evidence="2">
    <location>
        <begin position="7"/>
        <end position="26"/>
    </location>
</feature>